<dbReference type="InterPro" id="IPR050541">
    <property type="entry name" value="LRR_TM_domain-containing"/>
</dbReference>
<dbReference type="InterPro" id="IPR032675">
    <property type="entry name" value="LRR_dom_sf"/>
</dbReference>
<organism evidence="3 4">
    <name type="scientific">Plakobranchus ocellatus</name>
    <dbReference type="NCBI Taxonomy" id="259542"/>
    <lineage>
        <taxon>Eukaryota</taxon>
        <taxon>Metazoa</taxon>
        <taxon>Spiralia</taxon>
        <taxon>Lophotrochozoa</taxon>
        <taxon>Mollusca</taxon>
        <taxon>Gastropoda</taxon>
        <taxon>Heterobranchia</taxon>
        <taxon>Euthyneura</taxon>
        <taxon>Panpulmonata</taxon>
        <taxon>Sacoglossa</taxon>
        <taxon>Placobranchoidea</taxon>
        <taxon>Plakobranchidae</taxon>
        <taxon>Plakobranchus</taxon>
    </lineage>
</organism>
<comment type="caution">
    <text evidence="3">The sequence shown here is derived from an EMBL/GenBank/DDBJ whole genome shotgun (WGS) entry which is preliminary data.</text>
</comment>
<dbReference type="Pfam" id="PF13855">
    <property type="entry name" value="LRR_8"/>
    <property type="match status" value="2"/>
</dbReference>
<dbReference type="InterPro" id="IPR003591">
    <property type="entry name" value="Leu-rich_rpt_typical-subtyp"/>
</dbReference>
<dbReference type="AlphaFoldDB" id="A0AAV4AAJ2"/>
<dbReference type="SUPFAM" id="SSF52058">
    <property type="entry name" value="L domain-like"/>
    <property type="match status" value="1"/>
</dbReference>
<dbReference type="PANTHER" id="PTHR24369:SF213">
    <property type="entry name" value="INSULIN LIKE GROWTH FACTOR BINDING PROTEIN ACID LABILE SUBUNIT"/>
    <property type="match status" value="1"/>
</dbReference>
<reference evidence="3 4" key="1">
    <citation type="journal article" date="2021" name="Elife">
        <title>Chloroplast acquisition without the gene transfer in kleptoplastic sea slugs, Plakobranchus ocellatus.</title>
        <authorList>
            <person name="Maeda T."/>
            <person name="Takahashi S."/>
            <person name="Yoshida T."/>
            <person name="Shimamura S."/>
            <person name="Takaki Y."/>
            <person name="Nagai Y."/>
            <person name="Toyoda A."/>
            <person name="Suzuki Y."/>
            <person name="Arimoto A."/>
            <person name="Ishii H."/>
            <person name="Satoh N."/>
            <person name="Nishiyama T."/>
            <person name="Hasebe M."/>
            <person name="Maruyama T."/>
            <person name="Minagawa J."/>
            <person name="Obokata J."/>
            <person name="Shigenobu S."/>
        </authorList>
    </citation>
    <scope>NUCLEOTIDE SEQUENCE [LARGE SCALE GENOMIC DNA]</scope>
</reference>
<dbReference type="SMART" id="SM00364">
    <property type="entry name" value="LRR_BAC"/>
    <property type="match status" value="2"/>
</dbReference>
<evidence type="ECO:0000313" key="4">
    <source>
        <dbReference type="Proteomes" id="UP000735302"/>
    </source>
</evidence>
<keyword evidence="1" id="KW-0433">Leucine-rich repeat</keyword>
<dbReference type="SMART" id="SM00369">
    <property type="entry name" value="LRR_TYP"/>
    <property type="match status" value="6"/>
</dbReference>
<dbReference type="EMBL" id="BLXT01003727">
    <property type="protein sequence ID" value="GFO03658.1"/>
    <property type="molecule type" value="Genomic_DNA"/>
</dbReference>
<keyword evidence="2" id="KW-0677">Repeat</keyword>
<evidence type="ECO:0000256" key="2">
    <source>
        <dbReference type="ARBA" id="ARBA00022737"/>
    </source>
</evidence>
<dbReference type="GO" id="GO:0005886">
    <property type="term" value="C:plasma membrane"/>
    <property type="evidence" value="ECO:0007669"/>
    <property type="project" value="TreeGrafter"/>
</dbReference>
<proteinExistence type="predicted"/>
<dbReference type="InterPro" id="IPR001611">
    <property type="entry name" value="Leu-rich_rpt"/>
</dbReference>
<dbReference type="Gene3D" id="3.80.10.10">
    <property type="entry name" value="Ribonuclease Inhibitor"/>
    <property type="match status" value="2"/>
</dbReference>
<gene>
    <name evidence="3" type="ORF">PoB_003016300</name>
</gene>
<name>A0AAV4AAJ2_9GAST</name>
<evidence type="ECO:0000256" key="1">
    <source>
        <dbReference type="ARBA" id="ARBA00022614"/>
    </source>
</evidence>
<keyword evidence="3" id="KW-0675">Receptor</keyword>
<accession>A0AAV4AAJ2</accession>
<keyword evidence="4" id="KW-1185">Reference proteome</keyword>
<protein>
    <submittedName>
        <fullName evidence="3">Leucine-rich repeat-containing G-protein coupled receptor 4</fullName>
    </submittedName>
</protein>
<dbReference type="PROSITE" id="PS51450">
    <property type="entry name" value="LRR"/>
    <property type="match status" value="1"/>
</dbReference>
<sequence>MLLKTSSLSNVGSQDTSCSAFAGGSSVSLTCPDIHKSCRIQVSVQPPDPGDLTRLDSVPRECDCQEETKVFCDYRGFTEVPSPLPEKLTFLDISGNNLNTLPRSALGYLPHLDTLRMTSSRVVHMEPGLFTDCPSLSSVILTNNKFTTFTSAIFDSDNNVRTLNLLGNSLSVLRRESLSHMEALNELTLRSNQIHDIESGAFLETPSLEILFIAQNRITVIQPQSFADLSGLTALYLAENRLTSLQATDFTGLHNLTVL</sequence>
<dbReference type="Proteomes" id="UP000735302">
    <property type="component" value="Unassembled WGS sequence"/>
</dbReference>
<evidence type="ECO:0000313" key="3">
    <source>
        <dbReference type="EMBL" id="GFO03658.1"/>
    </source>
</evidence>
<dbReference type="PANTHER" id="PTHR24369">
    <property type="entry name" value="ANTIGEN BSP, PUTATIVE-RELATED"/>
    <property type="match status" value="1"/>
</dbReference>